<dbReference type="InterPro" id="IPR000305">
    <property type="entry name" value="GIY-YIG_endonuc"/>
</dbReference>
<evidence type="ECO:0000259" key="2">
    <source>
        <dbReference type="PROSITE" id="PS50164"/>
    </source>
</evidence>
<comment type="similarity">
    <text evidence="1">Belongs to the UPF0213 family.</text>
</comment>
<feature type="domain" description="GIY-YIG" evidence="2">
    <location>
        <begin position="1"/>
        <end position="78"/>
    </location>
</feature>
<organism evidence="3 4">
    <name type="scientific">Ancylomarina longa</name>
    <dbReference type="NCBI Taxonomy" id="2487017"/>
    <lineage>
        <taxon>Bacteria</taxon>
        <taxon>Pseudomonadati</taxon>
        <taxon>Bacteroidota</taxon>
        <taxon>Bacteroidia</taxon>
        <taxon>Marinilabiliales</taxon>
        <taxon>Marinifilaceae</taxon>
        <taxon>Ancylomarina</taxon>
    </lineage>
</organism>
<dbReference type="PANTHER" id="PTHR34477:SF1">
    <property type="entry name" value="UPF0213 PROTEIN YHBQ"/>
    <property type="match status" value="1"/>
</dbReference>
<dbReference type="SUPFAM" id="SSF82771">
    <property type="entry name" value="GIY-YIG endonuclease"/>
    <property type="match status" value="1"/>
</dbReference>
<name>A0A434AWW1_9BACT</name>
<protein>
    <submittedName>
        <fullName evidence="3">GIY-YIG nuclease family protein</fullName>
    </submittedName>
</protein>
<dbReference type="PROSITE" id="PS50164">
    <property type="entry name" value="GIY_YIG"/>
    <property type="match status" value="1"/>
</dbReference>
<keyword evidence="4" id="KW-1185">Reference proteome</keyword>
<dbReference type="Gene3D" id="3.40.1440.10">
    <property type="entry name" value="GIY-YIG endonuclease"/>
    <property type="match status" value="1"/>
</dbReference>
<gene>
    <name evidence="3" type="ORF">DLK05_05865</name>
</gene>
<dbReference type="Pfam" id="PF01541">
    <property type="entry name" value="GIY-YIG"/>
    <property type="match status" value="1"/>
</dbReference>
<evidence type="ECO:0000313" key="3">
    <source>
        <dbReference type="EMBL" id="RUT79005.1"/>
    </source>
</evidence>
<dbReference type="Proteomes" id="UP000282985">
    <property type="component" value="Unassembled WGS sequence"/>
</dbReference>
<evidence type="ECO:0000313" key="4">
    <source>
        <dbReference type="Proteomes" id="UP000282985"/>
    </source>
</evidence>
<accession>A0A434AWW1</accession>
<sequence>MHYVYILICANGKHYTGCTSNLKERLKRHQSGQVPATVNFLPVKLISYTAFEDKYKAYEFERYLKSGSGRAFAKRYLI</sequence>
<dbReference type="RefSeq" id="WP_127343060.1">
    <property type="nucleotide sequence ID" value="NZ_RJJX01000005.1"/>
</dbReference>
<proteinExistence type="inferred from homology"/>
<dbReference type="AlphaFoldDB" id="A0A434AWW1"/>
<dbReference type="InterPro" id="IPR050190">
    <property type="entry name" value="UPF0213_domain"/>
</dbReference>
<reference evidence="3 4" key="1">
    <citation type="submission" date="2018-11" db="EMBL/GenBank/DDBJ databases">
        <title>Parancylomarina longa gen. nov., sp. nov., isolated from sediments of southern Okinawa.</title>
        <authorList>
            <person name="Fu T."/>
        </authorList>
    </citation>
    <scope>NUCLEOTIDE SEQUENCE [LARGE SCALE GENOMIC DNA]</scope>
    <source>
        <strain evidence="3 4">T3-2 S1-C</strain>
    </source>
</reference>
<dbReference type="EMBL" id="RJJX01000005">
    <property type="protein sequence ID" value="RUT79005.1"/>
    <property type="molecule type" value="Genomic_DNA"/>
</dbReference>
<dbReference type="PANTHER" id="PTHR34477">
    <property type="entry name" value="UPF0213 PROTEIN YHBQ"/>
    <property type="match status" value="1"/>
</dbReference>
<comment type="caution">
    <text evidence="3">The sequence shown here is derived from an EMBL/GenBank/DDBJ whole genome shotgun (WGS) entry which is preliminary data.</text>
</comment>
<evidence type="ECO:0000256" key="1">
    <source>
        <dbReference type="ARBA" id="ARBA00007435"/>
    </source>
</evidence>
<dbReference type="InterPro" id="IPR035901">
    <property type="entry name" value="GIY-YIG_endonuc_sf"/>
</dbReference>
<dbReference type="OrthoDB" id="9807770at2"/>